<evidence type="ECO:0000256" key="1">
    <source>
        <dbReference type="ARBA" id="ARBA00007913"/>
    </source>
</evidence>
<organism evidence="9 10">
    <name type="scientific">Motilimonas pumila</name>
    <dbReference type="NCBI Taxonomy" id="2303987"/>
    <lineage>
        <taxon>Bacteria</taxon>
        <taxon>Pseudomonadati</taxon>
        <taxon>Pseudomonadota</taxon>
        <taxon>Gammaproteobacteria</taxon>
        <taxon>Alteromonadales</taxon>
        <taxon>Alteromonadales genera incertae sedis</taxon>
        <taxon>Motilimonas</taxon>
    </lineage>
</organism>
<reference evidence="9 10" key="1">
    <citation type="submission" date="2018-09" db="EMBL/GenBank/DDBJ databases">
        <authorList>
            <person name="Wang F."/>
        </authorList>
    </citation>
    <scope>NUCLEOTIDE SEQUENCE [LARGE SCALE GENOMIC DNA]</scope>
    <source>
        <strain evidence="9 10">PLHSC7-2</strain>
    </source>
</reference>
<evidence type="ECO:0000259" key="8">
    <source>
        <dbReference type="Pfam" id="PF13087"/>
    </source>
</evidence>
<dbReference type="AlphaFoldDB" id="A0A418YKK6"/>
<dbReference type="PANTHER" id="PTHR43788">
    <property type="entry name" value="DNA2/NAM7 HELICASE FAMILY MEMBER"/>
    <property type="match status" value="1"/>
</dbReference>
<dbReference type="InterPro" id="IPR041677">
    <property type="entry name" value="DNA2/NAM7_AAA_11"/>
</dbReference>
<dbReference type="PANTHER" id="PTHR43788:SF8">
    <property type="entry name" value="DNA-BINDING PROTEIN SMUBP-2"/>
    <property type="match status" value="1"/>
</dbReference>
<feature type="domain" description="DNA2/NAM7 helicase-like C-terminal" evidence="8">
    <location>
        <begin position="613"/>
        <end position="783"/>
    </location>
</feature>
<dbReference type="OrthoDB" id="9757917at2"/>
<feature type="compositionally biased region" description="Polar residues" evidence="6">
    <location>
        <begin position="953"/>
        <end position="966"/>
    </location>
</feature>
<dbReference type="SUPFAM" id="SSF52540">
    <property type="entry name" value="P-loop containing nucleoside triphosphate hydrolases"/>
    <property type="match status" value="1"/>
</dbReference>
<dbReference type="EMBL" id="QZCH01000001">
    <property type="protein sequence ID" value="RJG51479.1"/>
    <property type="molecule type" value="Genomic_DNA"/>
</dbReference>
<comment type="caution">
    <text evidence="9">The sequence shown here is derived from an EMBL/GenBank/DDBJ whole genome shotgun (WGS) entry which is preliminary data.</text>
</comment>
<evidence type="ECO:0000313" key="9">
    <source>
        <dbReference type="EMBL" id="RJG51479.1"/>
    </source>
</evidence>
<keyword evidence="10" id="KW-1185">Reference proteome</keyword>
<protein>
    <recommendedName>
        <fullName evidence="11">DUF2075 domain-containing protein</fullName>
    </recommendedName>
</protein>
<feature type="compositionally biased region" description="Basic and acidic residues" evidence="6">
    <location>
        <begin position="1054"/>
        <end position="1064"/>
    </location>
</feature>
<feature type="domain" description="DNA2/NAM7 helicase helicase" evidence="7">
    <location>
        <begin position="277"/>
        <end position="569"/>
    </location>
</feature>
<keyword evidence="2" id="KW-0547">Nucleotide-binding</keyword>
<evidence type="ECO:0000256" key="6">
    <source>
        <dbReference type="SAM" id="MobiDB-lite"/>
    </source>
</evidence>
<proteinExistence type="inferred from homology"/>
<dbReference type="GO" id="GO:0043139">
    <property type="term" value="F:5'-3' DNA helicase activity"/>
    <property type="evidence" value="ECO:0007669"/>
    <property type="project" value="TreeGrafter"/>
</dbReference>
<reference evidence="9 10" key="2">
    <citation type="submission" date="2019-01" db="EMBL/GenBank/DDBJ databases">
        <title>Motilimonas pumilus sp. nov., isolated from the gut of sea cucumber (Apostichopus japonicus).</title>
        <authorList>
            <person name="Wang F.-Q."/>
            <person name="Ren L.-H."/>
            <person name="Lin Y.-W."/>
            <person name="Sun G.-H."/>
            <person name="Du Z.-J."/>
            <person name="Zhao J.-X."/>
            <person name="Liu X.-J."/>
            <person name="Liu L.-J."/>
        </authorList>
    </citation>
    <scope>NUCLEOTIDE SEQUENCE [LARGE SCALE GENOMIC DNA]</scope>
    <source>
        <strain evidence="9 10">PLHSC7-2</strain>
    </source>
</reference>
<gene>
    <name evidence="9" type="ORF">D1Z90_01740</name>
</gene>
<dbReference type="InterPro" id="IPR027417">
    <property type="entry name" value="P-loop_NTPase"/>
</dbReference>
<dbReference type="Pfam" id="PF13087">
    <property type="entry name" value="AAA_12"/>
    <property type="match status" value="1"/>
</dbReference>
<keyword evidence="5" id="KW-0067">ATP-binding</keyword>
<evidence type="ECO:0000256" key="2">
    <source>
        <dbReference type="ARBA" id="ARBA00022741"/>
    </source>
</evidence>
<dbReference type="InterPro" id="IPR041679">
    <property type="entry name" value="DNA2/NAM7-like_C"/>
</dbReference>
<evidence type="ECO:0000256" key="5">
    <source>
        <dbReference type="ARBA" id="ARBA00022840"/>
    </source>
</evidence>
<dbReference type="InterPro" id="IPR050534">
    <property type="entry name" value="Coronavir_polyprotein_1ab"/>
</dbReference>
<dbReference type="Gene3D" id="3.40.50.300">
    <property type="entry name" value="P-loop containing nucleotide triphosphate hydrolases"/>
    <property type="match status" value="2"/>
</dbReference>
<dbReference type="GO" id="GO:0005524">
    <property type="term" value="F:ATP binding"/>
    <property type="evidence" value="ECO:0007669"/>
    <property type="project" value="UniProtKB-KW"/>
</dbReference>
<accession>A0A418YKK6</accession>
<dbReference type="RefSeq" id="WP_119909003.1">
    <property type="nucleotide sequence ID" value="NZ_QZCH01000001.1"/>
</dbReference>
<feature type="region of interest" description="Disordered" evidence="6">
    <location>
        <begin position="932"/>
        <end position="996"/>
    </location>
</feature>
<keyword evidence="4" id="KW-0347">Helicase</keyword>
<dbReference type="GO" id="GO:0016787">
    <property type="term" value="F:hydrolase activity"/>
    <property type="evidence" value="ECO:0007669"/>
    <property type="project" value="UniProtKB-KW"/>
</dbReference>
<dbReference type="Proteomes" id="UP000283255">
    <property type="component" value="Unassembled WGS sequence"/>
</dbReference>
<evidence type="ECO:0008006" key="11">
    <source>
        <dbReference type="Google" id="ProtNLM"/>
    </source>
</evidence>
<evidence type="ECO:0000256" key="4">
    <source>
        <dbReference type="ARBA" id="ARBA00022806"/>
    </source>
</evidence>
<evidence type="ECO:0000259" key="7">
    <source>
        <dbReference type="Pfam" id="PF13086"/>
    </source>
</evidence>
<dbReference type="InterPro" id="IPR047187">
    <property type="entry name" value="SF1_C_Upf1"/>
</dbReference>
<comment type="similarity">
    <text evidence="1">Belongs to the DNA2/NAM7 helicase family.</text>
</comment>
<evidence type="ECO:0000256" key="3">
    <source>
        <dbReference type="ARBA" id="ARBA00022801"/>
    </source>
</evidence>
<sequence>MPQTSCQHLIRYYLACYQADNRDLTFFNVFHRNCEQVKFVAGEEQLITTQLPRLPLQRKHGAKLLDTQTLYKREKTLLYGSFLVTGKLPASYQGNRSVCAPLIYYHAAVSLDNDEYYLNIDHSKPIVNWPLLRWIMADGQNYSEPDFIRKGISARDVAKFSHWLTSQTNAINCLELYLYPKLQNEGDIKAKLSDIKDGEFNLTSASCISVLKYSLASRGILHDLKTIAAEDVMPAAFTEFLTGKKPPIQETIKPHSYETTKVTLKPAQTENIPGLLSQAQSQAIENVAQYPVSQIIGPPGTGKSYTIACLALERYLQGESTLIVGQNNDSVNVVADKLEALLGQKDFVMRVGNASYHKKLKAYVDDLLNGFFSASEESVQQREQIQQQKRLLDKLEKRFAKRCHKAIRYGNATWQANQRGTLWSKIKAWSAKRATLRHDSLYEIFGQITQQHKVKDKLLSYYISQSKRERLFQVLQDHRLQLQQFQRAIKAQNSAKQAANFEKIDFSILLQAMPVWLGTLGDLHRSIPLQQELFDLVIIDEASQCDIASVLPAIYRAKHVVVVGDPKQLRFLSFLSSQKQAQLQYRHYLDATTDEHNYRTKSALDLAGQHIHQQSAISVLDEHFRSKSALIDFSNRKFYHNQLKLMRHKPGYQESSPLHLQFGEGQYQNGRNREEAIRLLSHLNQQLKDYQQKGLCPSIGILSPFREQSLLLHKLIHRSMDPQDIKRFNIKVATAYGFQGDERDVMYLSMCVDKACKGAQYRYMNREDVFNVAITRARDEQFVFLSVPEHKIHSHSLLFDYVQSALRQNLNDLNETSSFDAFQGEVERLLTLKGVQSWKNYPIAGAELDLVCRYQDRVIALDLIGYPGESQDYFHLSRYKIFQRAGVLVYPLTYTRWYYQKHSVVKEILTLLAAQQVNTPEELVQPETVAIEQESADATSSPQPAREEKAANHPNNQLESQRPTPNEQKDMTAKLPHGLTGSVPGKRVSKQQEKAADTVIEKGTNTLEPIKEVAREGIITDDNTAFTERGKHKSQHEVASPQVNDAPTSLGKAMLEKSLDKKGP</sequence>
<dbReference type="Pfam" id="PF13086">
    <property type="entry name" value="AAA_11"/>
    <property type="match status" value="1"/>
</dbReference>
<keyword evidence="3" id="KW-0378">Hydrolase</keyword>
<feature type="region of interest" description="Disordered" evidence="6">
    <location>
        <begin position="1027"/>
        <end position="1064"/>
    </location>
</feature>
<name>A0A418YKK6_9GAMM</name>
<dbReference type="CDD" id="cd18808">
    <property type="entry name" value="SF1_C_Upf1"/>
    <property type="match status" value="1"/>
</dbReference>
<evidence type="ECO:0000313" key="10">
    <source>
        <dbReference type="Proteomes" id="UP000283255"/>
    </source>
</evidence>